<evidence type="ECO:0000313" key="10">
    <source>
        <dbReference type="EMBL" id="KAG8465152.1"/>
    </source>
</evidence>
<feature type="domain" description="Histidine kinase/HSP90-like ATPase" evidence="9">
    <location>
        <begin position="230"/>
        <end position="377"/>
    </location>
</feature>
<evidence type="ECO:0000256" key="6">
    <source>
        <dbReference type="ARBA" id="ARBA00023128"/>
    </source>
</evidence>
<dbReference type="PANTHER" id="PTHR11947">
    <property type="entry name" value="PYRUVATE DEHYDROGENASE KINASE"/>
    <property type="match status" value="1"/>
</dbReference>
<keyword evidence="4 8" id="KW-0418">Kinase</keyword>
<organism evidence="10 11">
    <name type="scientific">Diacronema lutheri</name>
    <name type="common">Unicellular marine alga</name>
    <name type="synonym">Monochrysis lutheri</name>
    <dbReference type="NCBI Taxonomy" id="2081491"/>
    <lineage>
        <taxon>Eukaryota</taxon>
        <taxon>Haptista</taxon>
        <taxon>Haptophyta</taxon>
        <taxon>Pavlovophyceae</taxon>
        <taxon>Pavlovales</taxon>
        <taxon>Pavlovaceae</taxon>
        <taxon>Diacronema</taxon>
    </lineage>
</organism>
<accession>A0A8J5XNG0</accession>
<gene>
    <name evidence="10" type="ORF">KFE25_012515</name>
</gene>
<sequence length="388" mass="41420">MVRSAARGFSAATPIRLLDLLNFAKSGPAGSARANGRRLVHEEVSVRLGHQLVRIQRLGANPRLRSSCAANLGVIAERLQHSLNENAAVRLSERDKRETHVALFTKLKQRHATDLQLVARAFKSLCDSLDAQHADSADVDAQLDAYFRMSLGLNVLIDQSLFVDEDEAAGRGPPHIPGIVRERADIAPIVRDAAEIARELCERELCDAPEVQLAPQEPCVPPAAETSVPCIPHLVHAALLEVLKNAVRASTLRARATGGEGEPISPISVRVAPSAEDVAVVIDDAGGGIARSRADRLLFGFCRSTAKPPLDEGDACAHLASGGSADVDASRGASPLAGFGVGIPYARSQLRLFGGDLRVLSVHGLGTRVCCWMPRDALHAHEEIPLFP</sequence>
<comment type="caution">
    <text evidence="10">The sequence shown here is derived from an EMBL/GenBank/DDBJ whole genome shotgun (WGS) entry which is preliminary data.</text>
</comment>
<dbReference type="SUPFAM" id="SSF55874">
    <property type="entry name" value="ATPase domain of HSP90 chaperone/DNA topoisomerase II/histidine kinase"/>
    <property type="match status" value="1"/>
</dbReference>
<dbReference type="InterPro" id="IPR036890">
    <property type="entry name" value="HATPase_C_sf"/>
</dbReference>
<keyword evidence="2 8" id="KW-0808">Transferase</keyword>
<evidence type="ECO:0000256" key="7">
    <source>
        <dbReference type="ARBA" id="ARBA00048201"/>
    </source>
</evidence>
<dbReference type="OrthoDB" id="241648at2759"/>
<dbReference type="SUPFAM" id="SSF69012">
    <property type="entry name" value="alpha-ketoacid dehydrogenase kinase, N-terminal domain"/>
    <property type="match status" value="1"/>
</dbReference>
<evidence type="ECO:0000259" key="9">
    <source>
        <dbReference type="SMART" id="SM00387"/>
    </source>
</evidence>
<dbReference type="Proteomes" id="UP000751190">
    <property type="component" value="Unassembled WGS sequence"/>
</dbReference>
<dbReference type="GO" id="GO:0005524">
    <property type="term" value="F:ATP binding"/>
    <property type="evidence" value="ECO:0007669"/>
    <property type="project" value="UniProtKB-UniRule"/>
</dbReference>
<evidence type="ECO:0000256" key="4">
    <source>
        <dbReference type="ARBA" id="ARBA00022777"/>
    </source>
</evidence>
<dbReference type="EC" id="2.7.11.-" evidence="8"/>
<dbReference type="GO" id="GO:0005759">
    <property type="term" value="C:mitochondrial matrix"/>
    <property type="evidence" value="ECO:0007669"/>
    <property type="project" value="UniProtKB-SubCell"/>
</dbReference>
<dbReference type="InterPro" id="IPR003594">
    <property type="entry name" value="HATPase_dom"/>
</dbReference>
<dbReference type="Pfam" id="PF02518">
    <property type="entry name" value="HATPase_c"/>
    <property type="match status" value="1"/>
</dbReference>
<keyword evidence="11" id="KW-1185">Reference proteome</keyword>
<comment type="catalytic activity">
    <reaction evidence="7">
        <text>L-seryl-[pyruvate dehydrogenase E1 alpha subunit] + ATP = O-phospho-L-seryl-[pyruvate dehydrogenase E1 alpha subunit] + ADP + H(+)</text>
        <dbReference type="Rhea" id="RHEA:23052"/>
        <dbReference type="Rhea" id="RHEA-COMP:13689"/>
        <dbReference type="Rhea" id="RHEA-COMP:13690"/>
        <dbReference type="ChEBI" id="CHEBI:15378"/>
        <dbReference type="ChEBI" id="CHEBI:29999"/>
        <dbReference type="ChEBI" id="CHEBI:30616"/>
        <dbReference type="ChEBI" id="CHEBI:83421"/>
        <dbReference type="ChEBI" id="CHEBI:456216"/>
        <dbReference type="EC" id="2.7.11.2"/>
    </reaction>
</comment>
<dbReference type="InterPro" id="IPR039028">
    <property type="entry name" value="BCKD/PDK"/>
</dbReference>
<keyword evidence="6 8" id="KW-0496">Mitochondrion</keyword>
<dbReference type="Gene3D" id="1.20.140.20">
    <property type="entry name" value="Alpha-ketoacid/pyruvate dehydrogenase kinase, N-terminal domain"/>
    <property type="match status" value="1"/>
</dbReference>
<dbReference type="PANTHER" id="PTHR11947:SF3">
    <property type="entry name" value="[PYRUVATE DEHYDROGENASE (ACETYL-TRANSFERRING)] KINASE, MITOCHONDRIAL"/>
    <property type="match status" value="1"/>
</dbReference>
<protein>
    <recommendedName>
        <fullName evidence="8">Protein-serine/threonine kinase</fullName>
        <ecNumber evidence="8">2.7.11.-</ecNumber>
    </recommendedName>
</protein>
<comment type="subcellular location">
    <subcellularLocation>
        <location evidence="8">Mitochondrion matrix</location>
    </subcellularLocation>
</comment>
<keyword evidence="5 8" id="KW-0067">ATP-binding</keyword>
<dbReference type="AlphaFoldDB" id="A0A8J5XNG0"/>
<dbReference type="InterPro" id="IPR036784">
    <property type="entry name" value="AK/P_DHK_N_sf"/>
</dbReference>
<evidence type="ECO:0000256" key="5">
    <source>
        <dbReference type="ARBA" id="ARBA00022840"/>
    </source>
</evidence>
<evidence type="ECO:0000256" key="3">
    <source>
        <dbReference type="ARBA" id="ARBA00022741"/>
    </source>
</evidence>
<evidence type="ECO:0000256" key="8">
    <source>
        <dbReference type="RuleBase" id="RU366032"/>
    </source>
</evidence>
<name>A0A8J5XNG0_DIALT</name>
<dbReference type="GO" id="GO:0004740">
    <property type="term" value="F:pyruvate dehydrogenase (acetyl-transferring) kinase activity"/>
    <property type="evidence" value="ECO:0007669"/>
    <property type="project" value="UniProtKB-EC"/>
</dbReference>
<dbReference type="Gene3D" id="3.30.565.10">
    <property type="entry name" value="Histidine kinase-like ATPase, C-terminal domain"/>
    <property type="match status" value="1"/>
</dbReference>
<comment type="similarity">
    <text evidence="1 8">Belongs to the PDK/BCKDK protein kinase family.</text>
</comment>
<dbReference type="EMBL" id="JAGTXO010000011">
    <property type="protein sequence ID" value="KAG8465152.1"/>
    <property type="molecule type" value="Genomic_DNA"/>
</dbReference>
<dbReference type="SMART" id="SM00387">
    <property type="entry name" value="HATPase_c"/>
    <property type="match status" value="1"/>
</dbReference>
<dbReference type="PRINTS" id="PR00344">
    <property type="entry name" value="BCTRLSENSOR"/>
</dbReference>
<dbReference type="InterPro" id="IPR018955">
    <property type="entry name" value="BCDHK/PDK_N"/>
</dbReference>
<dbReference type="InterPro" id="IPR004358">
    <property type="entry name" value="Sig_transdc_His_kin-like_C"/>
</dbReference>
<evidence type="ECO:0000313" key="11">
    <source>
        <dbReference type="Proteomes" id="UP000751190"/>
    </source>
</evidence>
<dbReference type="GO" id="GO:0010906">
    <property type="term" value="P:regulation of glucose metabolic process"/>
    <property type="evidence" value="ECO:0007669"/>
    <property type="project" value="TreeGrafter"/>
</dbReference>
<evidence type="ECO:0000256" key="2">
    <source>
        <dbReference type="ARBA" id="ARBA00022679"/>
    </source>
</evidence>
<evidence type="ECO:0000256" key="1">
    <source>
        <dbReference type="ARBA" id="ARBA00006155"/>
    </source>
</evidence>
<proteinExistence type="inferred from homology"/>
<reference evidence="10" key="1">
    <citation type="submission" date="2021-05" db="EMBL/GenBank/DDBJ databases">
        <title>The genome of the haptophyte Pavlova lutheri (Diacronema luteri, Pavlovales) - a model for lipid biosynthesis in eukaryotic algae.</title>
        <authorList>
            <person name="Hulatt C.J."/>
            <person name="Posewitz M.C."/>
        </authorList>
    </citation>
    <scope>NUCLEOTIDE SEQUENCE</scope>
    <source>
        <strain evidence="10">NIVA-4/92</strain>
    </source>
</reference>
<keyword evidence="3 8" id="KW-0547">Nucleotide-binding</keyword>
<dbReference type="Pfam" id="PF10436">
    <property type="entry name" value="BCDHK_Adom3"/>
    <property type="match status" value="1"/>
</dbReference>